<dbReference type="Pfam" id="PF09741">
    <property type="entry name" value="DUF2045"/>
    <property type="match status" value="1"/>
</dbReference>
<accession>A0AAW0K2M1</accession>
<reference evidence="2 3" key="1">
    <citation type="journal article" date="2018" name="Sci. Data">
        <title>The draft genome sequence of cork oak.</title>
        <authorList>
            <person name="Ramos A.M."/>
            <person name="Usie A."/>
            <person name="Barbosa P."/>
            <person name="Barros P.M."/>
            <person name="Capote T."/>
            <person name="Chaves I."/>
            <person name="Simoes F."/>
            <person name="Abreu I."/>
            <person name="Carrasquinho I."/>
            <person name="Faro C."/>
            <person name="Guimaraes J.B."/>
            <person name="Mendonca D."/>
            <person name="Nobrega F."/>
            <person name="Rodrigues L."/>
            <person name="Saibo N.J.M."/>
            <person name="Varela M.C."/>
            <person name="Egas C."/>
            <person name="Matos J."/>
            <person name="Miguel C.M."/>
            <person name="Oliveira M.M."/>
            <person name="Ricardo C.P."/>
            <person name="Goncalves S."/>
        </authorList>
    </citation>
    <scope>NUCLEOTIDE SEQUENCE [LARGE SCALE GENOMIC DNA]</scope>
    <source>
        <strain evidence="3">cv. HL8</strain>
    </source>
</reference>
<dbReference type="InterPro" id="IPR019141">
    <property type="entry name" value="DUF2045"/>
</dbReference>
<gene>
    <name evidence="2" type="ORF">CFP56_025838</name>
</gene>
<feature type="region of interest" description="Disordered" evidence="1">
    <location>
        <begin position="189"/>
        <end position="232"/>
    </location>
</feature>
<feature type="compositionally biased region" description="Polar residues" evidence="1">
    <location>
        <begin position="212"/>
        <end position="221"/>
    </location>
</feature>
<dbReference type="PANTHER" id="PTHR21477">
    <property type="entry name" value="ZGC:172139"/>
    <property type="match status" value="1"/>
</dbReference>
<dbReference type="AlphaFoldDB" id="A0AAW0K2M1"/>
<dbReference type="PANTHER" id="PTHR21477:SF13">
    <property type="entry name" value="KIAA0930"/>
    <property type="match status" value="1"/>
</dbReference>
<sequence length="360" mass="38982">MLGHEGETPSRYELLNMVKKHSNSLGQTGSQGYGFNDNLEAIAPYFVRRWAPKLDTLVGESSVEVDWRRSFYLNLIAHTTFTVTVAICSHEDLRNHQSGQDKPLSPIYKHGLGHLCRLLKRFMHPQVVSIFIWIPKRQEVETTPAYPDICFAVDDFDSTFDAVVLTEIDHCYCVLLNAHGGAAFPSDDAHCGAASASEKESQDSSSSDTSSLRVDTNSGKTKNTKEGGIGEVRSAGKSRFGSLLSLGHSPGKTDRLYMKGPGGRGEVEVAVSGVVDQSQEDSGPFSPVMSKRGFGIGSIFRKAASVASVAAKHAYAAAAASSTSSDDEMVPLKCCLMSISLPWEHIAYDMLFKGSPPVNL</sequence>
<evidence type="ECO:0008006" key="4">
    <source>
        <dbReference type="Google" id="ProtNLM"/>
    </source>
</evidence>
<protein>
    <recommendedName>
        <fullName evidence="4">CACTA en-spm transposon protein</fullName>
    </recommendedName>
</protein>
<evidence type="ECO:0000256" key="1">
    <source>
        <dbReference type="SAM" id="MobiDB-lite"/>
    </source>
</evidence>
<dbReference type="EMBL" id="PKMF04000412">
    <property type="protein sequence ID" value="KAK7833085.1"/>
    <property type="molecule type" value="Genomic_DNA"/>
</dbReference>
<proteinExistence type="predicted"/>
<dbReference type="Proteomes" id="UP000237347">
    <property type="component" value="Unassembled WGS sequence"/>
</dbReference>
<keyword evidence="3" id="KW-1185">Reference proteome</keyword>
<evidence type="ECO:0000313" key="3">
    <source>
        <dbReference type="Proteomes" id="UP000237347"/>
    </source>
</evidence>
<evidence type="ECO:0000313" key="2">
    <source>
        <dbReference type="EMBL" id="KAK7833085.1"/>
    </source>
</evidence>
<name>A0AAW0K2M1_QUESU</name>
<comment type="caution">
    <text evidence="2">The sequence shown here is derived from an EMBL/GenBank/DDBJ whole genome shotgun (WGS) entry which is preliminary data.</text>
</comment>
<organism evidence="2 3">
    <name type="scientific">Quercus suber</name>
    <name type="common">Cork oak</name>
    <dbReference type="NCBI Taxonomy" id="58331"/>
    <lineage>
        <taxon>Eukaryota</taxon>
        <taxon>Viridiplantae</taxon>
        <taxon>Streptophyta</taxon>
        <taxon>Embryophyta</taxon>
        <taxon>Tracheophyta</taxon>
        <taxon>Spermatophyta</taxon>
        <taxon>Magnoliopsida</taxon>
        <taxon>eudicotyledons</taxon>
        <taxon>Gunneridae</taxon>
        <taxon>Pentapetalae</taxon>
        <taxon>rosids</taxon>
        <taxon>fabids</taxon>
        <taxon>Fagales</taxon>
        <taxon>Fagaceae</taxon>
        <taxon>Quercus</taxon>
    </lineage>
</organism>